<dbReference type="PANTHER" id="PTHR46401:SF2">
    <property type="entry name" value="GLYCOSYLTRANSFERASE WBBK-RELATED"/>
    <property type="match status" value="1"/>
</dbReference>
<dbReference type="InterPro" id="IPR028098">
    <property type="entry name" value="Glyco_trans_4-like_N"/>
</dbReference>
<evidence type="ECO:0000313" key="5">
    <source>
        <dbReference type="Proteomes" id="UP001409291"/>
    </source>
</evidence>
<organism evidence="4 5">
    <name type="scientific">Sphingobacterium kitahiroshimense</name>
    <dbReference type="NCBI Taxonomy" id="470446"/>
    <lineage>
        <taxon>Bacteria</taxon>
        <taxon>Pseudomonadati</taxon>
        <taxon>Bacteroidota</taxon>
        <taxon>Sphingobacteriia</taxon>
        <taxon>Sphingobacteriales</taxon>
        <taxon>Sphingobacteriaceae</taxon>
        <taxon>Sphingobacterium</taxon>
    </lineage>
</organism>
<reference evidence="4 5" key="1">
    <citation type="submission" date="2024-04" db="EMBL/GenBank/DDBJ databases">
        <title>WGS of bacteria from Torrens River.</title>
        <authorList>
            <person name="Wyrsch E.R."/>
            <person name="Drigo B."/>
        </authorList>
    </citation>
    <scope>NUCLEOTIDE SEQUENCE [LARGE SCALE GENOMIC DNA]</scope>
    <source>
        <strain evidence="4 5">TWI391</strain>
    </source>
</reference>
<evidence type="ECO:0000259" key="3">
    <source>
        <dbReference type="Pfam" id="PF13439"/>
    </source>
</evidence>
<protein>
    <submittedName>
        <fullName evidence="4">Glycosyltransferase family 1 protein</fullName>
    </submittedName>
</protein>
<accession>A0ABV0C3E0</accession>
<evidence type="ECO:0000256" key="1">
    <source>
        <dbReference type="ARBA" id="ARBA00022679"/>
    </source>
</evidence>
<keyword evidence="5" id="KW-1185">Reference proteome</keyword>
<feature type="domain" description="Glycosyl transferase family 1" evidence="2">
    <location>
        <begin position="197"/>
        <end position="347"/>
    </location>
</feature>
<dbReference type="SUPFAM" id="SSF53756">
    <property type="entry name" value="UDP-Glycosyltransferase/glycogen phosphorylase"/>
    <property type="match status" value="1"/>
</dbReference>
<dbReference type="Gene3D" id="3.40.50.2000">
    <property type="entry name" value="Glycogen Phosphorylase B"/>
    <property type="match status" value="2"/>
</dbReference>
<dbReference type="Pfam" id="PF00534">
    <property type="entry name" value="Glycos_transf_1"/>
    <property type="match status" value="1"/>
</dbReference>
<dbReference type="RefSeq" id="WP_346583672.1">
    <property type="nucleotide sequence ID" value="NZ_JBDJNQ010000025.1"/>
</dbReference>
<gene>
    <name evidence="4" type="ORF">ABE541_25955</name>
</gene>
<feature type="domain" description="Glycosyltransferase subfamily 4-like N-terminal" evidence="3">
    <location>
        <begin position="22"/>
        <end position="180"/>
    </location>
</feature>
<name>A0ABV0C3E0_9SPHI</name>
<dbReference type="Proteomes" id="UP001409291">
    <property type="component" value="Unassembled WGS sequence"/>
</dbReference>
<dbReference type="PANTHER" id="PTHR46401">
    <property type="entry name" value="GLYCOSYLTRANSFERASE WBBK-RELATED"/>
    <property type="match status" value="1"/>
</dbReference>
<comment type="caution">
    <text evidence="4">The sequence shown here is derived from an EMBL/GenBank/DDBJ whole genome shotgun (WGS) entry which is preliminary data.</text>
</comment>
<dbReference type="InterPro" id="IPR001296">
    <property type="entry name" value="Glyco_trans_1"/>
</dbReference>
<evidence type="ECO:0000259" key="2">
    <source>
        <dbReference type="Pfam" id="PF00534"/>
    </source>
</evidence>
<evidence type="ECO:0000313" key="4">
    <source>
        <dbReference type="EMBL" id="MEN5380733.1"/>
    </source>
</evidence>
<dbReference type="Pfam" id="PF13439">
    <property type="entry name" value="Glyco_transf_4"/>
    <property type="match status" value="1"/>
</dbReference>
<dbReference type="CDD" id="cd03809">
    <property type="entry name" value="GT4_MtfB-like"/>
    <property type="match status" value="1"/>
</dbReference>
<keyword evidence="1" id="KW-0808">Transferase</keyword>
<sequence length="379" mass="43422">MAKKKKIIVIEAQRIFRRNKHGMDFVALEMIRSLQQLDRFNQYIIAVGPGEDHCLTATENFRIVVLESSNYLVWEQVLLPRLLKKEQAHLLHCTSNTAPLRMHIPLVLTLHDIIFMEKKIGNNTSTYQNLGRIYRRWIVPRVLKKVHKVITVSDYEQQNIKAAFPQLSQHIITVYNGVSPRFRQLSSFSDSRFSALENRSYWLLLGNTDPKKNLKNTLRAYAYYLQGSAFKKKMLLADLDQEHLDQLLGELDLHAIKEYLILEEYIAHDLLVEVYNKAFAFLYPSIRESFGLPLLEAMACGTPVITSNTSAIPEVAQDAVVYIEPSDISSIGDGMLKLENDAILYKTLVGKGLVRSAQFDWNQTAAKILDIYEAVHLSK</sequence>
<dbReference type="EMBL" id="JBDJNQ010000025">
    <property type="protein sequence ID" value="MEN5380733.1"/>
    <property type="molecule type" value="Genomic_DNA"/>
</dbReference>
<proteinExistence type="predicted"/>